<evidence type="ECO:0000256" key="5">
    <source>
        <dbReference type="ARBA" id="ARBA00022764"/>
    </source>
</evidence>
<dbReference type="SUPFAM" id="SSF53850">
    <property type="entry name" value="Periplasmic binding protein-like II"/>
    <property type="match status" value="1"/>
</dbReference>
<proteinExistence type="inferred from homology"/>
<dbReference type="InterPro" id="IPR006311">
    <property type="entry name" value="TAT_signal"/>
</dbReference>
<dbReference type="PANTHER" id="PTHR43649:SF34">
    <property type="entry name" value="ABC TRANSPORTER PERIPLASMIC-BINDING PROTEIN YCJN-RELATED"/>
    <property type="match status" value="1"/>
</dbReference>
<evidence type="ECO:0000313" key="7">
    <source>
        <dbReference type="Proteomes" id="UP000243904"/>
    </source>
</evidence>
<gene>
    <name evidence="6" type="ORF">SAMN05444158_7212</name>
</gene>
<organism evidence="6 7">
    <name type="scientific">Bradyrhizobium canariense</name>
    <dbReference type="NCBI Taxonomy" id="255045"/>
    <lineage>
        <taxon>Bacteria</taxon>
        <taxon>Pseudomonadati</taxon>
        <taxon>Pseudomonadota</taxon>
        <taxon>Alphaproteobacteria</taxon>
        <taxon>Hyphomicrobiales</taxon>
        <taxon>Nitrobacteraceae</taxon>
        <taxon>Bradyrhizobium</taxon>
    </lineage>
</organism>
<keyword evidence="4" id="KW-0732">Signal</keyword>
<sequence>MTRFSNRPPKLSRRTFLAASAGAAGALYAPAIRAQGAVTLRLMNTETAIASIETLKKIVADYKTQTGVTVLFDNVAPADEYPKLSSGMRSGSPYDMAALGFIGDVILLADQNLLVPMNELVDQYQWGPKILFPYNGNKYWLPYDYNFCMIYYRKDLYQAKGLKVPNDWAAYRDNAEKLKTSEMAGCFHPTGNTGATQWMSTGFHFAEGVQFLDDKLDIVFDKGDNGQKAIAALDYFTSLYPTMPAGMAQASWAQSLGLFSSSQVAHATYSGRLIEVLEDKAPDIAAKVGAFPYMDSTGKQKAVTHGYDGFVVMNTPRAEESMKFMTWFAKEKYIDWLHAAPVHQQPCRLDIYDDPRWRSHPMLQKHADLVAEMRGFITRPDVTIASIDTQGPSANLKAAKVFESLAFNEMLQNATLKKMPSAEAVGIAAEKMRRATAA</sequence>
<keyword evidence="5" id="KW-0574">Periplasm</keyword>
<dbReference type="InterPro" id="IPR006059">
    <property type="entry name" value="SBP"/>
</dbReference>
<evidence type="ECO:0000256" key="4">
    <source>
        <dbReference type="ARBA" id="ARBA00022729"/>
    </source>
</evidence>
<evidence type="ECO:0000313" key="6">
    <source>
        <dbReference type="EMBL" id="SDT57990.1"/>
    </source>
</evidence>
<dbReference type="AlphaFoldDB" id="A0A1H2BI37"/>
<dbReference type="PANTHER" id="PTHR43649">
    <property type="entry name" value="ARABINOSE-BINDING PROTEIN-RELATED"/>
    <property type="match status" value="1"/>
</dbReference>
<dbReference type="Proteomes" id="UP000243904">
    <property type="component" value="Chromosome I"/>
</dbReference>
<accession>A0A1H2BI37</accession>
<dbReference type="GO" id="GO:0042597">
    <property type="term" value="C:periplasmic space"/>
    <property type="evidence" value="ECO:0007669"/>
    <property type="project" value="UniProtKB-SubCell"/>
</dbReference>
<dbReference type="Gene3D" id="3.40.190.10">
    <property type="entry name" value="Periplasmic binding protein-like II"/>
    <property type="match status" value="1"/>
</dbReference>
<protein>
    <submittedName>
        <fullName evidence="6">Carbohydrate ABC transporter substrate-binding protein, CUT1 family</fullName>
    </submittedName>
</protein>
<name>A0A1H2BI37_9BRAD</name>
<dbReference type="Pfam" id="PF13416">
    <property type="entry name" value="SBP_bac_8"/>
    <property type="match status" value="1"/>
</dbReference>
<dbReference type="EMBL" id="LT629750">
    <property type="protein sequence ID" value="SDT57990.1"/>
    <property type="molecule type" value="Genomic_DNA"/>
</dbReference>
<evidence type="ECO:0000256" key="3">
    <source>
        <dbReference type="ARBA" id="ARBA00022448"/>
    </source>
</evidence>
<comment type="subcellular location">
    <subcellularLocation>
        <location evidence="1">Periplasm</location>
    </subcellularLocation>
</comment>
<dbReference type="InterPro" id="IPR050490">
    <property type="entry name" value="Bact_solute-bd_prot1"/>
</dbReference>
<evidence type="ECO:0000256" key="1">
    <source>
        <dbReference type="ARBA" id="ARBA00004418"/>
    </source>
</evidence>
<evidence type="ECO:0000256" key="2">
    <source>
        <dbReference type="ARBA" id="ARBA00008520"/>
    </source>
</evidence>
<comment type="similarity">
    <text evidence="2">Belongs to the bacterial solute-binding protein 1 family.</text>
</comment>
<reference evidence="7" key="1">
    <citation type="submission" date="2016-10" db="EMBL/GenBank/DDBJ databases">
        <authorList>
            <person name="Varghese N."/>
            <person name="Submissions S."/>
        </authorList>
    </citation>
    <scope>NUCLEOTIDE SEQUENCE [LARGE SCALE GENOMIC DNA]</scope>
    <source>
        <strain evidence="7">GAS369</strain>
    </source>
</reference>
<dbReference type="RefSeq" id="WP_146690700.1">
    <property type="nucleotide sequence ID" value="NZ_LT629750.1"/>
</dbReference>
<dbReference type="PROSITE" id="PS51318">
    <property type="entry name" value="TAT"/>
    <property type="match status" value="1"/>
</dbReference>
<keyword evidence="3" id="KW-0813">Transport</keyword>
<keyword evidence="7" id="KW-1185">Reference proteome</keyword>